<dbReference type="InterPro" id="IPR031356">
    <property type="entry name" value="Stealth_CR4"/>
</dbReference>
<dbReference type="InterPro" id="IPR031358">
    <property type="entry name" value="Stealth_CR1"/>
</dbReference>
<evidence type="ECO:0000256" key="2">
    <source>
        <dbReference type="ARBA" id="ARBA00022679"/>
    </source>
</evidence>
<comment type="similarity">
    <text evidence="1">Belongs to the stealth family.</text>
</comment>
<keyword evidence="2" id="KW-0808">Transferase</keyword>
<accession>A0ABW7WYT1</accession>
<organism evidence="8 9">
    <name type="scientific">Nocardia xishanensis</name>
    <dbReference type="NCBI Taxonomy" id="238964"/>
    <lineage>
        <taxon>Bacteria</taxon>
        <taxon>Bacillati</taxon>
        <taxon>Actinomycetota</taxon>
        <taxon>Actinomycetes</taxon>
        <taxon>Mycobacteriales</taxon>
        <taxon>Nocardiaceae</taxon>
        <taxon>Nocardia</taxon>
    </lineage>
</organism>
<dbReference type="Proteomes" id="UP001611415">
    <property type="component" value="Unassembled WGS sequence"/>
</dbReference>
<evidence type="ECO:0000259" key="4">
    <source>
        <dbReference type="Pfam" id="PF11380"/>
    </source>
</evidence>
<evidence type="ECO:0000256" key="3">
    <source>
        <dbReference type="ARBA" id="ARBA00023169"/>
    </source>
</evidence>
<evidence type="ECO:0000259" key="6">
    <source>
        <dbReference type="Pfam" id="PF17102"/>
    </source>
</evidence>
<feature type="domain" description="Stealth protein CR4 conserved region 4" evidence="7">
    <location>
        <begin position="429"/>
        <end position="483"/>
    </location>
</feature>
<dbReference type="InterPro" id="IPR031357">
    <property type="entry name" value="Stealth_CR3"/>
</dbReference>
<evidence type="ECO:0000259" key="7">
    <source>
        <dbReference type="Pfam" id="PF17103"/>
    </source>
</evidence>
<reference evidence="8 9" key="1">
    <citation type="submission" date="2024-10" db="EMBL/GenBank/DDBJ databases">
        <title>The Natural Products Discovery Center: Release of the First 8490 Sequenced Strains for Exploring Actinobacteria Biosynthetic Diversity.</title>
        <authorList>
            <person name="Kalkreuter E."/>
            <person name="Kautsar S.A."/>
            <person name="Yang D."/>
            <person name="Bader C.D."/>
            <person name="Teijaro C.N."/>
            <person name="Fluegel L."/>
            <person name="Davis C.M."/>
            <person name="Simpson J.R."/>
            <person name="Lauterbach L."/>
            <person name="Steele A.D."/>
            <person name="Gui C."/>
            <person name="Meng S."/>
            <person name="Li G."/>
            <person name="Viehrig K."/>
            <person name="Ye F."/>
            <person name="Su P."/>
            <person name="Kiefer A.F."/>
            <person name="Nichols A."/>
            <person name="Cepeda A.J."/>
            <person name="Yan W."/>
            <person name="Fan B."/>
            <person name="Jiang Y."/>
            <person name="Adhikari A."/>
            <person name="Zheng C.-J."/>
            <person name="Schuster L."/>
            <person name="Cowan T.M."/>
            <person name="Smanski M.J."/>
            <person name="Chevrette M.G."/>
            <person name="De Carvalho L.P.S."/>
            <person name="Shen B."/>
        </authorList>
    </citation>
    <scope>NUCLEOTIDE SEQUENCE [LARGE SCALE GENOMIC DNA]</scope>
    <source>
        <strain evidence="8 9">NPDC019275</strain>
    </source>
</reference>
<gene>
    <name evidence="8" type="ORF">ACH49W_11560</name>
</gene>
<proteinExistence type="inferred from homology"/>
<dbReference type="Pfam" id="PF11380">
    <property type="entry name" value="Stealth_CR2"/>
    <property type="match status" value="1"/>
</dbReference>
<dbReference type="Pfam" id="PF17103">
    <property type="entry name" value="Stealth_CR4"/>
    <property type="match status" value="1"/>
</dbReference>
<dbReference type="InterPro" id="IPR021520">
    <property type="entry name" value="Stealth_CR2"/>
</dbReference>
<dbReference type="Pfam" id="PF17102">
    <property type="entry name" value="Stealth_CR3"/>
    <property type="match status" value="1"/>
</dbReference>
<keyword evidence="3" id="KW-0270">Exopolysaccharide synthesis</keyword>
<protein>
    <submittedName>
        <fullName evidence="8">Stealth family protein</fullName>
    </submittedName>
</protein>
<dbReference type="EMBL" id="JBIRYO010000006">
    <property type="protein sequence ID" value="MFI2474004.1"/>
    <property type="molecule type" value="Genomic_DNA"/>
</dbReference>
<feature type="domain" description="Stealth protein CR3 conserved region 3" evidence="6">
    <location>
        <begin position="354"/>
        <end position="400"/>
    </location>
</feature>
<dbReference type="InterPro" id="IPR047141">
    <property type="entry name" value="Stealth"/>
</dbReference>
<evidence type="ECO:0000256" key="1">
    <source>
        <dbReference type="ARBA" id="ARBA00007583"/>
    </source>
</evidence>
<sequence>MGAMNPKGWETNTARVGYDSVAIAAGNLAVSAAMIEDLGYLRGQLAAAEIPFLLVRDCGHRLILAADAAHRAMVRRVTDAARAAGFAVAEAGHHVLRLGRDADPAHHVELELWEYHGDTVECPRPNALTRALFDLADVEFTEVRLFDRSWPTLTDMFAPHVTDVGFDIDIVFSWVDGTDPEFRARRAGMMAQVVVGEGDDADARIRQIDELRYALRSVHKNAPWIRRIFVATDSPVPDWLDEHPEVTVVRAIDHFSDPAALPTFNSHAVESQLQHIEGLSEHFLYSNDDMFFARPVRPSMFFTPGGISRFIEADTRIGPGRNTERRSGFENAARVNRALLADHLGHVITRHLEHTPAPLRRSVLLEMETEFGADFTRTMASRFRSATDISVTNSLYHYYALLTGRAVPQETARMRYVDTTSRAGLALLDELTARRDVDFFCLNDGSFPEVPESERVQRVSNFLADWFPDPAPWERFSAPPRRPLPESAPGAA</sequence>
<dbReference type="PANTHER" id="PTHR24045">
    <property type="match status" value="1"/>
</dbReference>
<evidence type="ECO:0000259" key="5">
    <source>
        <dbReference type="Pfam" id="PF17101"/>
    </source>
</evidence>
<dbReference type="Pfam" id="PF17101">
    <property type="entry name" value="Stealth_CR1"/>
    <property type="match status" value="1"/>
</dbReference>
<feature type="domain" description="Stealth protein CR2 conserved region 2" evidence="4">
    <location>
        <begin position="204"/>
        <end position="307"/>
    </location>
</feature>
<dbReference type="RefSeq" id="WP_397092594.1">
    <property type="nucleotide sequence ID" value="NZ_JBIRYO010000006.1"/>
</dbReference>
<dbReference type="PANTHER" id="PTHR24045:SF0">
    <property type="entry name" value="N-ACETYLGLUCOSAMINE-1-PHOSPHOTRANSFERASE SUBUNITS ALPHA_BETA"/>
    <property type="match status" value="1"/>
</dbReference>
<keyword evidence="9" id="KW-1185">Reference proteome</keyword>
<feature type="domain" description="Stealth protein CR1 conserved region 1" evidence="5">
    <location>
        <begin position="166"/>
        <end position="187"/>
    </location>
</feature>
<evidence type="ECO:0000313" key="8">
    <source>
        <dbReference type="EMBL" id="MFI2474004.1"/>
    </source>
</evidence>
<evidence type="ECO:0000313" key="9">
    <source>
        <dbReference type="Proteomes" id="UP001611415"/>
    </source>
</evidence>
<comment type="caution">
    <text evidence="8">The sequence shown here is derived from an EMBL/GenBank/DDBJ whole genome shotgun (WGS) entry which is preliminary data.</text>
</comment>
<name>A0ABW7WYT1_9NOCA</name>